<dbReference type="Proteomes" id="UP001597369">
    <property type="component" value="Unassembled WGS sequence"/>
</dbReference>
<evidence type="ECO:0000313" key="4">
    <source>
        <dbReference type="EMBL" id="MFD2068927.1"/>
    </source>
</evidence>
<evidence type="ECO:0000259" key="3">
    <source>
        <dbReference type="PROSITE" id="PS50894"/>
    </source>
</evidence>
<dbReference type="RefSeq" id="WP_229957670.1">
    <property type="nucleotide sequence ID" value="NZ_JAJJWI010000001.1"/>
</dbReference>
<keyword evidence="2" id="KW-0175">Coiled coil</keyword>
<feature type="coiled-coil region" evidence="2">
    <location>
        <begin position="102"/>
        <end position="129"/>
    </location>
</feature>
<accession>A0ABW4X1R8</accession>
<dbReference type="SMART" id="SM00073">
    <property type="entry name" value="HPT"/>
    <property type="match status" value="1"/>
</dbReference>
<dbReference type="PROSITE" id="PS50894">
    <property type="entry name" value="HPT"/>
    <property type="match status" value="1"/>
</dbReference>
<keyword evidence="5" id="KW-1185">Reference proteome</keyword>
<gene>
    <name evidence="4" type="ORF">ACFSKU_18705</name>
</gene>
<feature type="modified residue" description="Phosphohistidine" evidence="1">
    <location>
        <position position="75"/>
    </location>
</feature>
<comment type="caution">
    <text evidence="4">The sequence shown here is derived from an EMBL/GenBank/DDBJ whole genome shotgun (WGS) entry which is preliminary data.</text>
</comment>
<evidence type="ECO:0000313" key="5">
    <source>
        <dbReference type="Proteomes" id="UP001597369"/>
    </source>
</evidence>
<sequence>MPINTINDKPIATAGEHVQFEKVCNLTYLKKMSSGNKDFVQEIIKLYLKQAPVELAKLQKAITTDDQEAVKVIAHKLKSSASMLGADSIVLRLKRLEALTVSEAADTERVQLYNELEALNKQATEEELLPLIIHT</sequence>
<name>A0ABW4X1R8_9BACT</name>
<proteinExistence type="predicted"/>
<reference evidence="5" key="1">
    <citation type="journal article" date="2019" name="Int. J. Syst. Evol. Microbiol.">
        <title>The Global Catalogue of Microorganisms (GCM) 10K type strain sequencing project: providing services to taxonomists for standard genome sequencing and annotation.</title>
        <authorList>
            <consortium name="The Broad Institute Genomics Platform"/>
            <consortium name="The Broad Institute Genome Sequencing Center for Infectious Disease"/>
            <person name="Wu L."/>
            <person name="Ma J."/>
        </authorList>
    </citation>
    <scope>NUCLEOTIDE SEQUENCE [LARGE SCALE GENOMIC DNA]</scope>
    <source>
        <strain evidence="5">JCM 16545</strain>
    </source>
</reference>
<dbReference type="InterPro" id="IPR008207">
    <property type="entry name" value="Sig_transdc_His_kin_Hpt_dom"/>
</dbReference>
<dbReference type="EMBL" id="JBHUHV010000058">
    <property type="protein sequence ID" value="MFD2068927.1"/>
    <property type="molecule type" value="Genomic_DNA"/>
</dbReference>
<evidence type="ECO:0000256" key="2">
    <source>
        <dbReference type="SAM" id="Coils"/>
    </source>
</evidence>
<dbReference type="Gene3D" id="1.20.120.160">
    <property type="entry name" value="HPT domain"/>
    <property type="match status" value="1"/>
</dbReference>
<dbReference type="SUPFAM" id="SSF47226">
    <property type="entry name" value="Histidine-containing phosphotransfer domain, HPT domain"/>
    <property type="match status" value="1"/>
</dbReference>
<protein>
    <submittedName>
        <fullName evidence="4">Hpt domain-containing protein</fullName>
    </submittedName>
</protein>
<evidence type="ECO:0000256" key="1">
    <source>
        <dbReference type="PROSITE-ProRule" id="PRU00110"/>
    </source>
</evidence>
<organism evidence="4 5">
    <name type="scientific">Pontibacter silvestris</name>
    <dbReference type="NCBI Taxonomy" id="2305183"/>
    <lineage>
        <taxon>Bacteria</taxon>
        <taxon>Pseudomonadati</taxon>
        <taxon>Bacteroidota</taxon>
        <taxon>Cytophagia</taxon>
        <taxon>Cytophagales</taxon>
        <taxon>Hymenobacteraceae</taxon>
        <taxon>Pontibacter</taxon>
    </lineage>
</organism>
<dbReference type="Pfam" id="PF01627">
    <property type="entry name" value="Hpt"/>
    <property type="match status" value="1"/>
</dbReference>
<keyword evidence="1" id="KW-0597">Phosphoprotein</keyword>
<feature type="domain" description="HPt" evidence="3">
    <location>
        <begin position="36"/>
        <end position="135"/>
    </location>
</feature>
<dbReference type="InterPro" id="IPR036641">
    <property type="entry name" value="HPT_dom_sf"/>
</dbReference>